<organism evidence="1">
    <name type="scientific">marine sediment metagenome</name>
    <dbReference type="NCBI Taxonomy" id="412755"/>
    <lineage>
        <taxon>unclassified sequences</taxon>
        <taxon>metagenomes</taxon>
        <taxon>ecological metagenomes</taxon>
    </lineage>
</organism>
<name>X1C040_9ZZZZ</name>
<proteinExistence type="predicted"/>
<dbReference type="AlphaFoldDB" id="X1C040"/>
<accession>X1C040</accession>
<reference evidence="1" key="1">
    <citation type="journal article" date="2014" name="Front. Microbiol.">
        <title>High frequency of phylogenetically diverse reductive dehalogenase-homologous genes in deep subseafloor sedimentary metagenomes.</title>
        <authorList>
            <person name="Kawai M."/>
            <person name="Futagami T."/>
            <person name="Toyoda A."/>
            <person name="Takaki Y."/>
            <person name="Nishi S."/>
            <person name="Hori S."/>
            <person name="Arai W."/>
            <person name="Tsubouchi T."/>
            <person name="Morono Y."/>
            <person name="Uchiyama I."/>
            <person name="Ito T."/>
            <person name="Fujiyama A."/>
            <person name="Inagaki F."/>
            <person name="Takami H."/>
        </authorList>
    </citation>
    <scope>NUCLEOTIDE SEQUENCE</scope>
    <source>
        <strain evidence="1">Expedition CK06-06</strain>
    </source>
</reference>
<feature type="non-terminal residue" evidence="1">
    <location>
        <position position="40"/>
    </location>
</feature>
<dbReference type="EMBL" id="BART01009545">
    <property type="protein sequence ID" value="GAG77756.1"/>
    <property type="molecule type" value="Genomic_DNA"/>
</dbReference>
<protein>
    <submittedName>
        <fullName evidence="1">Uncharacterized protein</fullName>
    </submittedName>
</protein>
<evidence type="ECO:0000313" key="1">
    <source>
        <dbReference type="EMBL" id="GAG77756.1"/>
    </source>
</evidence>
<gene>
    <name evidence="1" type="ORF">S01H4_21110</name>
</gene>
<sequence>MTCDECGKEDFENGMEYRDEFSEKLKWVCMDCYGDIMGLS</sequence>
<comment type="caution">
    <text evidence="1">The sequence shown here is derived from an EMBL/GenBank/DDBJ whole genome shotgun (WGS) entry which is preliminary data.</text>
</comment>